<feature type="transmembrane region" description="Helical" evidence="1">
    <location>
        <begin position="74"/>
        <end position="93"/>
    </location>
</feature>
<sequence>MGDRRDPLQERADGEQDLYDIATWESRSLLDRTAVAIYHGVRLVSIYLVIGLALLLLVTQLAASGYVIFRTPSLGLLTLLSAVPALALAAFLWQADPTVKEPLGPLAVTFLLAVLFASFAAVVNTVLRVPFAMVPVVGIVLYFFLVVGPIEEIVKLLAVRLYAYRGDAFQTVTDGAVYGAVAGLGFATIENTLYITREFLTAASAAGVGQQLEMAAETATQRAFVGPGHVIYSGFAGYYLGLAKFNPDDAGPIVVKGILTAALIHATYNTLVSALGLPFTGLLVLILVYDGFFGYLLYRKLARYRSAYERTSDEQSPQPAEDIAQE</sequence>
<feature type="transmembrane region" description="Helical" evidence="1">
    <location>
        <begin position="129"/>
        <end position="150"/>
    </location>
</feature>
<feature type="transmembrane region" description="Helical" evidence="1">
    <location>
        <begin position="105"/>
        <end position="123"/>
    </location>
</feature>
<keyword evidence="1" id="KW-0472">Membrane</keyword>
<organism evidence="2 3">
    <name type="scientific">Natronoarchaeum philippinense</name>
    <dbReference type="NCBI Taxonomy" id="558529"/>
    <lineage>
        <taxon>Archaea</taxon>
        <taxon>Methanobacteriati</taxon>
        <taxon>Methanobacteriota</taxon>
        <taxon>Stenosarchaea group</taxon>
        <taxon>Halobacteria</taxon>
        <taxon>Halobacteriales</taxon>
        <taxon>Natronoarchaeaceae</taxon>
    </lineage>
</organism>
<keyword evidence="1" id="KW-0812">Transmembrane</keyword>
<dbReference type="Proteomes" id="UP000219453">
    <property type="component" value="Unassembled WGS sequence"/>
</dbReference>
<protein>
    <submittedName>
        <fullName evidence="2">Membrane proteinase PrsW, cleaves anti-sigma factor RsiW, M82 family</fullName>
    </submittedName>
</protein>
<proteinExistence type="predicted"/>
<keyword evidence="1" id="KW-1133">Transmembrane helix</keyword>
<dbReference type="RefSeq" id="WP_097009811.1">
    <property type="nucleotide sequence ID" value="NZ_OBEJ01000005.1"/>
</dbReference>
<dbReference type="PANTHER" id="PTHR36844">
    <property type="entry name" value="PROTEASE PRSW"/>
    <property type="match status" value="1"/>
</dbReference>
<feature type="transmembrane region" description="Helical" evidence="1">
    <location>
        <begin position="46"/>
        <end position="68"/>
    </location>
</feature>
<keyword evidence="3" id="KW-1185">Reference proteome</keyword>
<gene>
    <name evidence="2" type="ORF">SAMN06269185_2911</name>
</gene>
<evidence type="ECO:0000256" key="1">
    <source>
        <dbReference type="SAM" id="Phobius"/>
    </source>
</evidence>
<dbReference type="EMBL" id="OBEJ01000005">
    <property type="protein sequence ID" value="SNZ17177.1"/>
    <property type="molecule type" value="Genomic_DNA"/>
</dbReference>
<dbReference type="PANTHER" id="PTHR36844:SF1">
    <property type="entry name" value="PROTEASE PRSW"/>
    <property type="match status" value="1"/>
</dbReference>
<dbReference type="GO" id="GO:0008233">
    <property type="term" value="F:peptidase activity"/>
    <property type="evidence" value="ECO:0007669"/>
    <property type="project" value="InterPro"/>
</dbReference>
<evidence type="ECO:0000313" key="3">
    <source>
        <dbReference type="Proteomes" id="UP000219453"/>
    </source>
</evidence>
<dbReference type="InterPro" id="IPR026898">
    <property type="entry name" value="PrsW"/>
</dbReference>
<reference evidence="2 3" key="1">
    <citation type="submission" date="2017-09" db="EMBL/GenBank/DDBJ databases">
        <authorList>
            <person name="Ehlers B."/>
            <person name="Leendertz F.H."/>
        </authorList>
    </citation>
    <scope>NUCLEOTIDE SEQUENCE [LARGE SCALE GENOMIC DNA]</scope>
    <source>
        <strain evidence="2 3">DSM 27208</strain>
    </source>
</reference>
<accession>A0A285P7D4</accession>
<feature type="transmembrane region" description="Helical" evidence="1">
    <location>
        <begin position="277"/>
        <end position="298"/>
    </location>
</feature>
<dbReference type="OrthoDB" id="248468at2157"/>
<dbReference type="Pfam" id="PF13367">
    <property type="entry name" value="PrsW-protease"/>
    <property type="match status" value="1"/>
</dbReference>
<name>A0A285P7D4_NATPI</name>
<dbReference type="AlphaFoldDB" id="A0A285P7D4"/>
<evidence type="ECO:0000313" key="2">
    <source>
        <dbReference type="EMBL" id="SNZ17177.1"/>
    </source>
</evidence>